<dbReference type="PANTHER" id="PTHR11113:SF2">
    <property type="entry name" value="ADENINE DEAMINASE"/>
    <property type="match status" value="1"/>
</dbReference>
<evidence type="ECO:0000256" key="6">
    <source>
        <dbReference type="HAMAP-Rule" id="MF_01518"/>
    </source>
</evidence>
<accession>A0A917UUL0</accession>
<gene>
    <name evidence="6 9" type="primary">ade</name>
    <name evidence="9" type="ORF">GCM10008939_32960</name>
</gene>
<evidence type="ECO:0000259" key="8">
    <source>
        <dbReference type="Pfam" id="PF13382"/>
    </source>
</evidence>
<dbReference type="AlphaFoldDB" id="A0A917UUL0"/>
<dbReference type="Gene3D" id="3.20.20.140">
    <property type="entry name" value="Metal-dependent hydrolases"/>
    <property type="match status" value="1"/>
</dbReference>
<dbReference type="PANTHER" id="PTHR11113">
    <property type="entry name" value="N-ACETYLGLUCOSAMINE-6-PHOSPHATE DEACETYLASE"/>
    <property type="match status" value="1"/>
</dbReference>
<dbReference type="SUPFAM" id="SSF51338">
    <property type="entry name" value="Composite domain of metallo-dependent hydrolases"/>
    <property type="match status" value="1"/>
</dbReference>
<protein>
    <recommendedName>
        <fullName evidence="2 6">Adenine deaminase</fullName>
        <shortName evidence="6">Adenase</shortName>
        <shortName evidence="6">Adenine aminase</shortName>
        <ecNumber evidence="2 6">3.5.4.2</ecNumber>
    </recommendedName>
</protein>
<comment type="catalytic activity">
    <reaction evidence="5 6">
        <text>adenine + H2O + H(+) = hypoxanthine + NH4(+)</text>
        <dbReference type="Rhea" id="RHEA:23688"/>
        <dbReference type="ChEBI" id="CHEBI:15377"/>
        <dbReference type="ChEBI" id="CHEBI:15378"/>
        <dbReference type="ChEBI" id="CHEBI:16708"/>
        <dbReference type="ChEBI" id="CHEBI:17368"/>
        <dbReference type="ChEBI" id="CHEBI:28938"/>
        <dbReference type="EC" id="3.5.4.2"/>
    </reaction>
</comment>
<keyword evidence="3 6" id="KW-0378">Hydrolase</keyword>
<evidence type="ECO:0000313" key="9">
    <source>
        <dbReference type="EMBL" id="GGJ86436.1"/>
    </source>
</evidence>
<dbReference type="InterPro" id="IPR011059">
    <property type="entry name" value="Metal-dep_hydrolase_composite"/>
</dbReference>
<dbReference type="Gene3D" id="2.30.40.10">
    <property type="entry name" value="Urease, subunit C, domain 1"/>
    <property type="match status" value="1"/>
</dbReference>
<organism evidence="9 10">
    <name type="scientific">Deinococcus aquiradiocola</name>
    <dbReference type="NCBI Taxonomy" id="393059"/>
    <lineage>
        <taxon>Bacteria</taxon>
        <taxon>Thermotogati</taxon>
        <taxon>Deinococcota</taxon>
        <taxon>Deinococci</taxon>
        <taxon>Deinococcales</taxon>
        <taxon>Deinococcaceae</taxon>
        <taxon>Deinococcus</taxon>
    </lineage>
</organism>
<dbReference type="Pfam" id="PF13382">
    <property type="entry name" value="Adenine_deam_C"/>
    <property type="match status" value="1"/>
</dbReference>
<dbReference type="SUPFAM" id="SSF51556">
    <property type="entry name" value="Metallo-dependent hydrolases"/>
    <property type="match status" value="1"/>
</dbReference>
<dbReference type="EC" id="3.5.4.2" evidence="2 6"/>
<dbReference type="GO" id="GO:0000034">
    <property type="term" value="F:adenine deaminase activity"/>
    <property type="evidence" value="ECO:0007669"/>
    <property type="project" value="UniProtKB-UniRule"/>
</dbReference>
<reference evidence="9" key="1">
    <citation type="journal article" date="2014" name="Int. J. Syst. Evol. Microbiol.">
        <title>Complete genome sequence of Corynebacterium casei LMG S-19264T (=DSM 44701T), isolated from a smear-ripened cheese.</title>
        <authorList>
            <consortium name="US DOE Joint Genome Institute (JGI-PGF)"/>
            <person name="Walter F."/>
            <person name="Albersmeier A."/>
            <person name="Kalinowski J."/>
            <person name="Ruckert C."/>
        </authorList>
    </citation>
    <scope>NUCLEOTIDE SEQUENCE</scope>
    <source>
        <strain evidence="9">JCM 14371</strain>
    </source>
</reference>
<keyword evidence="10" id="KW-1185">Reference proteome</keyword>
<reference evidence="9" key="2">
    <citation type="submission" date="2020-09" db="EMBL/GenBank/DDBJ databases">
        <authorList>
            <person name="Sun Q."/>
            <person name="Ohkuma M."/>
        </authorList>
    </citation>
    <scope>NUCLEOTIDE SEQUENCE</scope>
    <source>
        <strain evidence="9">JCM 14371</strain>
    </source>
</reference>
<dbReference type="GO" id="GO:0006146">
    <property type="term" value="P:adenine catabolic process"/>
    <property type="evidence" value="ECO:0007669"/>
    <property type="project" value="InterPro"/>
</dbReference>
<dbReference type="InterPro" id="IPR006679">
    <property type="entry name" value="Adenine_deam"/>
</dbReference>
<evidence type="ECO:0000259" key="7">
    <source>
        <dbReference type="Pfam" id="PF01979"/>
    </source>
</evidence>
<evidence type="ECO:0000256" key="4">
    <source>
        <dbReference type="ARBA" id="ARBA00023211"/>
    </source>
</evidence>
<comment type="caution">
    <text evidence="9">The sequence shown here is derived from an EMBL/GenBank/DDBJ whole genome shotgun (WGS) entry which is preliminary data.</text>
</comment>
<dbReference type="Proteomes" id="UP000635726">
    <property type="component" value="Unassembled WGS sequence"/>
</dbReference>
<comment type="similarity">
    <text evidence="1 6">Belongs to the metallo-dependent hydrolases superfamily. Adenine deaminase family.</text>
</comment>
<dbReference type="InterPro" id="IPR026912">
    <property type="entry name" value="Adenine_deam_C"/>
</dbReference>
<keyword evidence="4 6" id="KW-0464">Manganese</keyword>
<sequence>MYAAAVRTRYGARPCLLASAMAERSPMTTDEFEVRQRLVRVAQGHEDADLLIRDARVVNVLTREVYAADVAVAGGRIAAVGGGYRAARTLDARGAFLAPGFVDAHIHIESTMLTPARFAQVVRPHGTTGVVAEPHELVNVLGLDGLHWMLQAGRGSGVRVFASLPSCVPASAFERGGAALTPEDVRAGLAVPGVLGLAEMMNYPGVLGLDEGVWGILREAGGRRDGHAAGLGGRELQAYAAAGIHSDHEAVTPQEALERLRAGLWLMVREGSAARNLEALLPVLRGDHTGGRVPRRAMLVSDDVGVDELLALGHLDRLMRTCVAGGMHPADALALVTCNPAEYWGLHDMGVVAPGHHADLVLLEDLRDFRVLESLVGGEPLGTQAVTPRLAGGRVDLGAGWDTVSLAVPVHWPVIGVRPDQIVTDRLPAPDAAAQDGGGQGMDGPLTRLVVADRYGRGEVAACWAHGIGLTRGAVALSVLHDAHHVIVAGADEASIRAAGRALEAMGGGVVVHDGQRITAQLPLPFAGLMTDDAPLSAARDAEGITAAMHALGSGLPYPITTLSFLGLSVIPSLKLTPAGLLDVDAWTLVDREAAPA</sequence>
<name>A0A917UUL0_9DEIO</name>
<dbReference type="InterPro" id="IPR032466">
    <property type="entry name" value="Metal_Hydrolase"/>
</dbReference>
<evidence type="ECO:0000256" key="3">
    <source>
        <dbReference type="ARBA" id="ARBA00022801"/>
    </source>
</evidence>
<evidence type="ECO:0000256" key="2">
    <source>
        <dbReference type="ARBA" id="ARBA00012782"/>
    </source>
</evidence>
<evidence type="ECO:0000256" key="1">
    <source>
        <dbReference type="ARBA" id="ARBA00006773"/>
    </source>
</evidence>
<dbReference type="InterPro" id="IPR006680">
    <property type="entry name" value="Amidohydro-rel"/>
</dbReference>
<comment type="cofactor">
    <cofactor evidence="6">
        <name>Mn(2+)</name>
        <dbReference type="ChEBI" id="CHEBI:29035"/>
    </cofactor>
</comment>
<proteinExistence type="inferred from homology"/>
<evidence type="ECO:0000313" key="10">
    <source>
        <dbReference type="Proteomes" id="UP000635726"/>
    </source>
</evidence>
<dbReference type="Pfam" id="PF01979">
    <property type="entry name" value="Amidohydro_1"/>
    <property type="match status" value="1"/>
</dbReference>
<dbReference type="EMBL" id="BMOE01000016">
    <property type="protein sequence ID" value="GGJ86436.1"/>
    <property type="molecule type" value="Genomic_DNA"/>
</dbReference>
<feature type="domain" description="Amidohydrolase-related" evidence="7">
    <location>
        <begin position="97"/>
        <end position="379"/>
    </location>
</feature>
<dbReference type="HAMAP" id="MF_01518">
    <property type="entry name" value="Adenine_deamin"/>
    <property type="match status" value="1"/>
</dbReference>
<feature type="domain" description="Adenine deaminase C-terminal" evidence="8">
    <location>
        <begin position="443"/>
        <end position="586"/>
    </location>
</feature>
<evidence type="ECO:0000256" key="5">
    <source>
        <dbReference type="ARBA" id="ARBA00047720"/>
    </source>
</evidence>